<proteinExistence type="inferred from homology"/>
<dbReference type="PANTHER" id="PTHR43767:SF1">
    <property type="entry name" value="NONRIBOSOMAL PEPTIDE SYNTHASE PES1 (EUROFUNG)-RELATED"/>
    <property type="match status" value="1"/>
</dbReference>
<evidence type="ECO:0000259" key="7">
    <source>
        <dbReference type="Pfam" id="PF13193"/>
    </source>
</evidence>
<protein>
    <recommendedName>
        <fullName evidence="5">3-methylmercaptopropionyl-CoA ligase</fullName>
        <ecNumber evidence="4">6.2.1.44</ecNumber>
    </recommendedName>
</protein>
<keyword evidence="9" id="KW-1185">Reference proteome</keyword>
<dbReference type="GO" id="GO:0016878">
    <property type="term" value="F:acid-thiol ligase activity"/>
    <property type="evidence" value="ECO:0007669"/>
    <property type="project" value="UniProtKB-ARBA"/>
</dbReference>
<evidence type="ECO:0000313" key="8">
    <source>
        <dbReference type="EMBL" id="RBP17629.1"/>
    </source>
</evidence>
<dbReference type="Pfam" id="PF13193">
    <property type="entry name" value="AMP-binding_C"/>
    <property type="match status" value="1"/>
</dbReference>
<dbReference type="InterPro" id="IPR050237">
    <property type="entry name" value="ATP-dep_AMP-bd_enzyme"/>
</dbReference>
<name>A0A366FVA8_9HYPH</name>
<gene>
    <name evidence="8" type="ORF">DFR50_102121</name>
</gene>
<dbReference type="EMBL" id="QNRK01000002">
    <property type="protein sequence ID" value="RBP17629.1"/>
    <property type="molecule type" value="Genomic_DNA"/>
</dbReference>
<sequence length="505" mass="53366">MNLARLLDSAALSFPRLPAVSVADRPHYDYAAYGALAARLAGGFRALGLAPGDRVVLAMSNNPDYLAVLFAIWRAGLVAAPANARLHAREIAFMAADCAAKLCLATSDLAEGLARELEPSTRLVVLGDDLWRKLASADPTGISNRRGDDLAWLFYTSGTTGRPKGAMLSHRNLMTMATLYLADVDALSPGDTHLHLAAQSHATGLFGLSHIAKATHQVLPASGGFLPGELADLLRLYRSASFFVPPTGLRRMLRDPAFQSAPIESIRTVLLGAAPVYAADLKAGYAALGPRLWNGYGQGESPCTIAAMPKALLAAAIAAGDEARMTSVGLARTGIEVAVLDPDDRPLPPGEVGEVAVRGDTVMAGYWNLPEASAAALRGGFLHTGDLGALDAQGFLTLLDRSKDLVISGGANIYPREIEDVLLDHPSVAEVAVIGAPDPEWGESVVAFVVPTDGGVDVAELDALCLRRIARFKRPKRWLVVDSLPKNGAGKVLKRALRERFGPVD</sequence>
<evidence type="ECO:0000259" key="6">
    <source>
        <dbReference type="Pfam" id="PF00501"/>
    </source>
</evidence>
<dbReference type="AlphaFoldDB" id="A0A366FVA8"/>
<dbReference type="InterPro" id="IPR025110">
    <property type="entry name" value="AMP-bd_C"/>
</dbReference>
<evidence type="ECO:0000256" key="4">
    <source>
        <dbReference type="ARBA" id="ARBA00066616"/>
    </source>
</evidence>
<reference evidence="8 9" key="1">
    <citation type="submission" date="2018-06" db="EMBL/GenBank/DDBJ databases">
        <title>Genomic Encyclopedia of Type Strains, Phase IV (KMG-IV): sequencing the most valuable type-strain genomes for metagenomic binning, comparative biology and taxonomic classification.</title>
        <authorList>
            <person name="Goeker M."/>
        </authorList>
    </citation>
    <scope>NUCLEOTIDE SEQUENCE [LARGE SCALE GENOMIC DNA]</scope>
    <source>
        <strain evidence="8 9">DSM 24875</strain>
    </source>
</reference>
<keyword evidence="2 8" id="KW-0436">Ligase</keyword>
<organism evidence="8 9">
    <name type="scientific">Roseiarcus fermentans</name>
    <dbReference type="NCBI Taxonomy" id="1473586"/>
    <lineage>
        <taxon>Bacteria</taxon>
        <taxon>Pseudomonadati</taxon>
        <taxon>Pseudomonadota</taxon>
        <taxon>Alphaproteobacteria</taxon>
        <taxon>Hyphomicrobiales</taxon>
        <taxon>Roseiarcaceae</taxon>
        <taxon>Roseiarcus</taxon>
    </lineage>
</organism>
<dbReference type="EC" id="6.2.1.44" evidence="4"/>
<dbReference type="InterPro" id="IPR000873">
    <property type="entry name" value="AMP-dep_synth/lig_dom"/>
</dbReference>
<dbReference type="PANTHER" id="PTHR43767">
    <property type="entry name" value="LONG-CHAIN-FATTY-ACID--COA LIGASE"/>
    <property type="match status" value="1"/>
</dbReference>
<evidence type="ECO:0000256" key="1">
    <source>
        <dbReference type="ARBA" id="ARBA00006432"/>
    </source>
</evidence>
<dbReference type="SUPFAM" id="SSF56801">
    <property type="entry name" value="Acetyl-CoA synthetase-like"/>
    <property type="match status" value="1"/>
</dbReference>
<feature type="domain" description="AMP-dependent synthetase/ligase" evidence="6">
    <location>
        <begin position="10"/>
        <end position="367"/>
    </location>
</feature>
<comment type="similarity">
    <text evidence="1">Belongs to the ATP-dependent AMP-binding enzyme family.</text>
</comment>
<dbReference type="PROSITE" id="PS00455">
    <property type="entry name" value="AMP_BINDING"/>
    <property type="match status" value="1"/>
</dbReference>
<dbReference type="OrthoDB" id="9803968at2"/>
<dbReference type="Pfam" id="PF00501">
    <property type="entry name" value="AMP-binding"/>
    <property type="match status" value="1"/>
</dbReference>
<comment type="catalytic activity">
    <reaction evidence="3">
        <text>3-(methylsulfanyl)propanoate + ATP + CoA = 3-(methylsulfanyl)propanoyl-CoA + AMP + diphosphate</text>
        <dbReference type="Rhea" id="RHEA:43052"/>
        <dbReference type="ChEBI" id="CHEBI:30616"/>
        <dbReference type="ChEBI" id="CHEBI:33019"/>
        <dbReference type="ChEBI" id="CHEBI:49016"/>
        <dbReference type="ChEBI" id="CHEBI:57287"/>
        <dbReference type="ChEBI" id="CHEBI:82815"/>
        <dbReference type="ChEBI" id="CHEBI:456215"/>
        <dbReference type="EC" id="6.2.1.44"/>
    </reaction>
    <physiologicalReaction direction="left-to-right" evidence="3">
        <dbReference type="Rhea" id="RHEA:43053"/>
    </physiologicalReaction>
</comment>
<dbReference type="Proteomes" id="UP000253529">
    <property type="component" value="Unassembled WGS sequence"/>
</dbReference>
<accession>A0A366FVA8</accession>
<evidence type="ECO:0000313" key="9">
    <source>
        <dbReference type="Proteomes" id="UP000253529"/>
    </source>
</evidence>
<evidence type="ECO:0000256" key="3">
    <source>
        <dbReference type="ARBA" id="ARBA00051915"/>
    </source>
</evidence>
<dbReference type="InterPro" id="IPR042099">
    <property type="entry name" value="ANL_N_sf"/>
</dbReference>
<dbReference type="Gene3D" id="3.30.300.30">
    <property type="match status" value="1"/>
</dbReference>
<feature type="domain" description="AMP-binding enzyme C-terminal" evidence="7">
    <location>
        <begin position="417"/>
        <end position="491"/>
    </location>
</feature>
<dbReference type="Gene3D" id="3.40.50.12780">
    <property type="entry name" value="N-terminal domain of ligase-like"/>
    <property type="match status" value="1"/>
</dbReference>
<dbReference type="FunFam" id="3.30.300.30:FF:000008">
    <property type="entry name" value="2,3-dihydroxybenzoate-AMP ligase"/>
    <property type="match status" value="1"/>
</dbReference>
<evidence type="ECO:0000256" key="5">
    <source>
        <dbReference type="ARBA" id="ARBA00067668"/>
    </source>
</evidence>
<dbReference type="InterPro" id="IPR045851">
    <property type="entry name" value="AMP-bd_C_sf"/>
</dbReference>
<dbReference type="RefSeq" id="WP_113887584.1">
    <property type="nucleotide sequence ID" value="NZ_QNRK01000002.1"/>
</dbReference>
<evidence type="ECO:0000256" key="2">
    <source>
        <dbReference type="ARBA" id="ARBA00022598"/>
    </source>
</evidence>
<dbReference type="InterPro" id="IPR020845">
    <property type="entry name" value="AMP-binding_CS"/>
</dbReference>
<comment type="caution">
    <text evidence="8">The sequence shown here is derived from an EMBL/GenBank/DDBJ whole genome shotgun (WGS) entry which is preliminary data.</text>
</comment>